<dbReference type="PANTHER" id="PTHR13822:SF10">
    <property type="entry name" value="ATP SYNTHASE EPSILON CHAIN, CHLOROPLASTIC"/>
    <property type="match status" value="1"/>
</dbReference>
<dbReference type="NCBIfam" id="NF009977">
    <property type="entry name" value="PRK13442.1"/>
    <property type="match status" value="1"/>
</dbReference>
<evidence type="ECO:0000256" key="3">
    <source>
        <dbReference type="ARBA" id="ARBA00022448"/>
    </source>
</evidence>
<evidence type="ECO:0000256" key="5">
    <source>
        <dbReference type="ARBA" id="ARBA00023136"/>
    </source>
</evidence>
<keyword evidence="6 8" id="KW-0139">CF(1)</keyword>
<feature type="domain" description="ATP synthase F1 complex delta/epsilon subunit N-terminal" evidence="11">
    <location>
        <begin position="5"/>
        <end position="84"/>
    </location>
</feature>
<dbReference type="Gene3D" id="2.60.15.10">
    <property type="entry name" value="F0F1 ATP synthase delta/epsilon subunit, N-terminal"/>
    <property type="match status" value="1"/>
</dbReference>
<gene>
    <name evidence="8" type="primary">atpC</name>
    <name evidence="12" type="ORF">HLPR_25650</name>
</gene>
<dbReference type="GO" id="GO:0005524">
    <property type="term" value="F:ATP binding"/>
    <property type="evidence" value="ECO:0007669"/>
    <property type="project" value="UniProtKB-UniRule"/>
</dbReference>
<dbReference type="InterPro" id="IPR036794">
    <property type="entry name" value="ATP_F1_dsu/esu_C_sf"/>
</dbReference>
<dbReference type="EMBL" id="AP028654">
    <property type="protein sequence ID" value="BEP30234.1"/>
    <property type="molecule type" value="Genomic_DNA"/>
</dbReference>
<dbReference type="AlphaFoldDB" id="A0AAU9E6B0"/>
<dbReference type="Pfam" id="PF00401">
    <property type="entry name" value="ATP-synt_DE"/>
    <property type="match status" value="1"/>
</dbReference>
<dbReference type="InterPro" id="IPR020547">
    <property type="entry name" value="ATP_synth_F1_esu_C"/>
</dbReference>
<accession>A0AAU9E6B0</accession>
<evidence type="ECO:0000313" key="13">
    <source>
        <dbReference type="Proteomes" id="UP001321786"/>
    </source>
</evidence>
<evidence type="ECO:0000256" key="7">
    <source>
        <dbReference type="ARBA" id="ARBA00023310"/>
    </source>
</evidence>
<dbReference type="CDD" id="cd12152">
    <property type="entry name" value="F1-ATPase_delta"/>
    <property type="match status" value="1"/>
</dbReference>
<dbReference type="NCBIfam" id="TIGR01216">
    <property type="entry name" value="ATP_synt_epsi"/>
    <property type="match status" value="1"/>
</dbReference>
<dbReference type="GO" id="GO:0046933">
    <property type="term" value="F:proton-transporting ATP synthase activity, rotational mechanism"/>
    <property type="evidence" value="ECO:0007669"/>
    <property type="project" value="UniProtKB-UniRule"/>
</dbReference>
<dbReference type="RefSeq" id="WP_338535833.1">
    <property type="nucleotide sequence ID" value="NZ_AP028654.1"/>
</dbReference>
<dbReference type="SUPFAM" id="SSF46604">
    <property type="entry name" value="Epsilon subunit of F1F0-ATP synthase C-terminal domain"/>
    <property type="match status" value="1"/>
</dbReference>
<comment type="similarity">
    <text evidence="2 8 9">Belongs to the ATPase epsilon chain family.</text>
</comment>
<protein>
    <recommendedName>
        <fullName evidence="8">ATP synthase epsilon chain</fullName>
    </recommendedName>
    <alternativeName>
        <fullName evidence="8">ATP synthase F1 sector epsilon subunit</fullName>
    </alternativeName>
    <alternativeName>
        <fullName evidence="8">F-ATPase epsilon subunit</fullName>
    </alternativeName>
</protein>
<dbReference type="SUPFAM" id="SSF51344">
    <property type="entry name" value="Epsilon subunit of F1F0-ATP synthase N-terminal domain"/>
    <property type="match status" value="1"/>
</dbReference>
<name>A0AAU9E6B0_9FIRM</name>
<keyword evidence="13" id="KW-1185">Reference proteome</keyword>
<evidence type="ECO:0000256" key="9">
    <source>
        <dbReference type="RuleBase" id="RU003656"/>
    </source>
</evidence>
<comment type="function">
    <text evidence="8">Produces ATP from ADP in the presence of a proton gradient across the membrane.</text>
</comment>
<dbReference type="Proteomes" id="UP001321786">
    <property type="component" value="Chromosome"/>
</dbReference>
<dbReference type="GO" id="GO:0005886">
    <property type="term" value="C:plasma membrane"/>
    <property type="evidence" value="ECO:0007669"/>
    <property type="project" value="UniProtKB-SubCell"/>
</dbReference>
<proteinExistence type="inferred from homology"/>
<organism evidence="12 13">
    <name type="scientific">Helicovermis profundi</name>
    <dbReference type="NCBI Taxonomy" id="3065157"/>
    <lineage>
        <taxon>Bacteria</taxon>
        <taxon>Bacillati</taxon>
        <taxon>Bacillota</taxon>
        <taxon>Clostridia</taxon>
        <taxon>Helicovermis</taxon>
    </lineage>
</organism>
<dbReference type="Gene3D" id="1.20.5.440">
    <property type="entry name" value="ATP synthase delta/epsilon subunit, C-terminal domain"/>
    <property type="match status" value="1"/>
</dbReference>
<keyword evidence="4 8" id="KW-0406">Ion transport</keyword>
<dbReference type="PANTHER" id="PTHR13822">
    <property type="entry name" value="ATP SYNTHASE DELTA/EPSILON CHAIN"/>
    <property type="match status" value="1"/>
</dbReference>
<dbReference type="HAMAP" id="MF_00530">
    <property type="entry name" value="ATP_synth_epsil_bac"/>
    <property type="match status" value="1"/>
</dbReference>
<keyword evidence="8" id="KW-0375">Hydrogen ion transport</keyword>
<evidence type="ECO:0000256" key="1">
    <source>
        <dbReference type="ARBA" id="ARBA00004202"/>
    </source>
</evidence>
<sequence>MAGNFKLKIVTPSRSFFDGDVEMVIIRVSEGDMGILKDHEPVVSPVAIGPIRIKNVDGKFVEAACAGGFMTVTDEQTTIVTDAAEWAHEIDVERAKEALDRNRNRLDSDDHEVDVVRARTSLNRAMNRLRITGIDI</sequence>
<evidence type="ECO:0000256" key="2">
    <source>
        <dbReference type="ARBA" id="ARBA00005712"/>
    </source>
</evidence>
<evidence type="ECO:0000259" key="11">
    <source>
        <dbReference type="Pfam" id="PF02823"/>
    </source>
</evidence>
<dbReference type="Pfam" id="PF02823">
    <property type="entry name" value="ATP-synt_DE_N"/>
    <property type="match status" value="1"/>
</dbReference>
<comment type="subunit">
    <text evidence="8 9">F-type ATPases have 2 components, CF(1) - the catalytic core - and CF(0) - the membrane proton channel. CF(1) has five subunits: alpha(3), beta(3), gamma(1), delta(1), epsilon(1). CF(0) has three main subunits: a, b and c.</text>
</comment>
<dbReference type="InterPro" id="IPR001469">
    <property type="entry name" value="ATP_synth_F1_dsu/esu"/>
</dbReference>
<keyword evidence="3 8" id="KW-0813">Transport</keyword>
<dbReference type="InterPro" id="IPR020546">
    <property type="entry name" value="ATP_synth_F1_dsu/esu_N"/>
</dbReference>
<evidence type="ECO:0000259" key="10">
    <source>
        <dbReference type="Pfam" id="PF00401"/>
    </source>
</evidence>
<keyword evidence="5 8" id="KW-0472">Membrane</keyword>
<evidence type="ECO:0000256" key="4">
    <source>
        <dbReference type="ARBA" id="ARBA00023065"/>
    </source>
</evidence>
<dbReference type="GO" id="GO:0045259">
    <property type="term" value="C:proton-transporting ATP synthase complex"/>
    <property type="evidence" value="ECO:0007669"/>
    <property type="project" value="UniProtKB-KW"/>
</dbReference>
<keyword evidence="7 8" id="KW-0066">ATP synthesis</keyword>
<dbReference type="InterPro" id="IPR036771">
    <property type="entry name" value="ATPsynth_dsu/esu_N"/>
</dbReference>
<dbReference type="KEGG" id="hprf:HLPR_25650"/>
<evidence type="ECO:0000256" key="8">
    <source>
        <dbReference type="HAMAP-Rule" id="MF_00530"/>
    </source>
</evidence>
<evidence type="ECO:0000313" key="12">
    <source>
        <dbReference type="EMBL" id="BEP30234.1"/>
    </source>
</evidence>
<comment type="subcellular location">
    <subcellularLocation>
        <location evidence="1 8">Cell membrane</location>
        <topology evidence="1 8">Peripheral membrane protein</topology>
    </subcellularLocation>
</comment>
<keyword evidence="8" id="KW-1003">Cell membrane</keyword>
<feature type="domain" description="ATP synthase epsilon subunit C-terminal" evidence="10">
    <location>
        <begin position="89"/>
        <end position="132"/>
    </location>
</feature>
<reference evidence="12 13" key="1">
    <citation type="submission" date="2023-08" db="EMBL/GenBank/DDBJ databases">
        <title>Helicovermis profunda gen. nov., sp. nov., a novel mesophilic, fermentative bacterium within the Bacillota from a deep-sea hydrothermal vent chimney.</title>
        <authorList>
            <person name="Miyazaki U."/>
            <person name="Mizutani D."/>
            <person name="Hashimoto Y."/>
            <person name="Tame A."/>
            <person name="Sawayama S."/>
            <person name="Miyazaki J."/>
            <person name="Takai K."/>
            <person name="Nakagawa S."/>
        </authorList>
    </citation>
    <scope>NUCLEOTIDE SEQUENCE [LARGE SCALE GENOMIC DNA]</scope>
    <source>
        <strain evidence="12 13">S502</strain>
    </source>
</reference>
<evidence type="ECO:0000256" key="6">
    <source>
        <dbReference type="ARBA" id="ARBA00023196"/>
    </source>
</evidence>